<dbReference type="GO" id="GO:0016987">
    <property type="term" value="F:sigma factor activity"/>
    <property type="evidence" value="ECO:0007669"/>
    <property type="project" value="UniProtKB-KW"/>
</dbReference>
<proteinExistence type="predicted"/>
<evidence type="ECO:0000256" key="1">
    <source>
        <dbReference type="ARBA" id="ARBA00023015"/>
    </source>
</evidence>
<dbReference type="InterPro" id="IPR013325">
    <property type="entry name" value="RNA_pol_sigma_r2"/>
</dbReference>
<keyword evidence="3" id="KW-0238">DNA-binding</keyword>
<evidence type="ECO:0000313" key="7">
    <source>
        <dbReference type="Proteomes" id="UP000366872"/>
    </source>
</evidence>
<dbReference type="GO" id="GO:0003677">
    <property type="term" value="F:DNA binding"/>
    <property type="evidence" value="ECO:0007669"/>
    <property type="project" value="UniProtKB-KW"/>
</dbReference>
<dbReference type="InterPro" id="IPR039425">
    <property type="entry name" value="RNA_pol_sigma-70-like"/>
</dbReference>
<dbReference type="Gene3D" id="1.10.1740.10">
    <property type="match status" value="1"/>
</dbReference>
<protein>
    <submittedName>
        <fullName evidence="6">ECF RNA polymerase sigma factor SigE</fullName>
    </submittedName>
</protein>
<dbReference type="SUPFAM" id="SSF88946">
    <property type="entry name" value="Sigma2 domain of RNA polymerase sigma factors"/>
    <property type="match status" value="1"/>
</dbReference>
<dbReference type="AlphaFoldDB" id="A0A6C2U6F4"/>
<reference evidence="6 7" key="1">
    <citation type="submission" date="2019-04" db="EMBL/GenBank/DDBJ databases">
        <authorList>
            <person name="Van Vliet M D."/>
        </authorList>
    </citation>
    <scope>NUCLEOTIDE SEQUENCE [LARGE SCALE GENOMIC DNA]</scope>
    <source>
        <strain evidence="6 7">F1</strain>
    </source>
</reference>
<organism evidence="6 7">
    <name type="scientific">Pontiella desulfatans</name>
    <dbReference type="NCBI Taxonomy" id="2750659"/>
    <lineage>
        <taxon>Bacteria</taxon>
        <taxon>Pseudomonadati</taxon>
        <taxon>Kiritimatiellota</taxon>
        <taxon>Kiritimatiellia</taxon>
        <taxon>Kiritimatiellales</taxon>
        <taxon>Pontiellaceae</taxon>
        <taxon>Pontiella</taxon>
    </lineage>
</organism>
<dbReference type="InterPro" id="IPR000792">
    <property type="entry name" value="Tscrpt_reg_LuxR_C"/>
</dbReference>
<dbReference type="PANTHER" id="PTHR43133">
    <property type="entry name" value="RNA POLYMERASE ECF-TYPE SIGMA FACTO"/>
    <property type="match status" value="1"/>
</dbReference>
<keyword evidence="2" id="KW-0731">Sigma factor</keyword>
<dbReference type="GO" id="GO:0006352">
    <property type="term" value="P:DNA-templated transcription initiation"/>
    <property type="evidence" value="ECO:0007669"/>
    <property type="project" value="InterPro"/>
</dbReference>
<dbReference type="Pfam" id="PF04542">
    <property type="entry name" value="Sigma70_r2"/>
    <property type="match status" value="1"/>
</dbReference>
<dbReference type="PROSITE" id="PS00622">
    <property type="entry name" value="HTH_LUXR_1"/>
    <property type="match status" value="1"/>
</dbReference>
<dbReference type="InterPro" id="IPR007627">
    <property type="entry name" value="RNA_pol_sigma70_r2"/>
</dbReference>
<keyword evidence="1" id="KW-0805">Transcription regulation</keyword>
<sequence length="202" mass="23939">MGNEWQTRQTLLMRAKNQDDEAAWEEFVRYYREFFHMVLNQMGLLSADADDLVQEILIQIWKSLPNHIYDQDRAQFRTWLSRLIRNQVLNHVRTTKRRDRKHAAVAEQGEEDHIAVVTEPEVEQIIRKEWEIYIVQLAIENIKPLFSERSIKAFSMSIDGYDTAHIAEYLGVKPNSVVKLKSRVKARLVKEIHRLRNELEAL</sequence>
<name>A0A6C2U6F4_PONDE</name>
<evidence type="ECO:0000259" key="5">
    <source>
        <dbReference type="PROSITE" id="PS00622"/>
    </source>
</evidence>
<keyword evidence="7" id="KW-1185">Reference proteome</keyword>
<dbReference type="Proteomes" id="UP000366872">
    <property type="component" value="Unassembled WGS sequence"/>
</dbReference>
<dbReference type="PANTHER" id="PTHR43133:SF8">
    <property type="entry name" value="RNA POLYMERASE SIGMA FACTOR HI_1459-RELATED"/>
    <property type="match status" value="1"/>
</dbReference>
<feature type="domain" description="HTH luxR-type" evidence="5">
    <location>
        <begin position="160"/>
        <end position="187"/>
    </location>
</feature>
<dbReference type="EMBL" id="CAAHFG010000002">
    <property type="protein sequence ID" value="VGO15658.1"/>
    <property type="molecule type" value="Genomic_DNA"/>
</dbReference>
<dbReference type="NCBIfam" id="TIGR02937">
    <property type="entry name" value="sigma70-ECF"/>
    <property type="match status" value="1"/>
</dbReference>
<evidence type="ECO:0000256" key="3">
    <source>
        <dbReference type="ARBA" id="ARBA00023125"/>
    </source>
</evidence>
<keyword evidence="4" id="KW-0804">Transcription</keyword>
<accession>A0A6C2U6F4</accession>
<evidence type="ECO:0000256" key="4">
    <source>
        <dbReference type="ARBA" id="ARBA00023163"/>
    </source>
</evidence>
<gene>
    <name evidence="6" type="primary">sigE_7</name>
    <name evidence="6" type="ORF">PDESU_04243</name>
</gene>
<dbReference type="InterPro" id="IPR014284">
    <property type="entry name" value="RNA_pol_sigma-70_dom"/>
</dbReference>
<evidence type="ECO:0000256" key="2">
    <source>
        <dbReference type="ARBA" id="ARBA00023082"/>
    </source>
</evidence>
<evidence type="ECO:0000313" key="6">
    <source>
        <dbReference type="EMBL" id="VGO15658.1"/>
    </source>
</evidence>